<comment type="cofactor">
    <cofactor evidence="1">
        <name>FAD</name>
        <dbReference type="ChEBI" id="CHEBI:57692"/>
    </cofactor>
</comment>
<dbReference type="Gene3D" id="3.30.70.2190">
    <property type="match status" value="1"/>
</dbReference>
<name>A0A1R3XS41_9BACT</name>
<keyword evidence="3" id="KW-0274">FAD</keyword>
<dbReference type="InterPro" id="IPR016169">
    <property type="entry name" value="FAD-bd_PCMH_sub2"/>
</dbReference>
<dbReference type="Gene3D" id="3.30.465.10">
    <property type="match status" value="1"/>
</dbReference>
<evidence type="ECO:0000313" key="6">
    <source>
        <dbReference type="EMBL" id="SIT94680.1"/>
    </source>
</evidence>
<sequence>MNFNKITPDLVEAFAAIVGPEHLVLPADQEGMVRYTHDETEDLRYLPEVVLRPKNAEEISRIMRLCHENAIPVTPRGAGTGLSGGALAVHGGVVLSMERLNAIISIDERNLQATVEPGVITQVFQEAVISRGLFYPPDPSSRGSCQLGGNLSESSGGPRAVKYGVTKDYVLNLEVVLPTGEITWTGANVLKNATGYNLTQLMVGSEGTLGIITKIVFRLIPYPTQNLVLLVPFRKEEEAAAAVSKIFTAGIVPSALEFMEREAIEWTCRYLGLEVPMAADERAHLLIELDGNDMDLLYKDAERVYEVLETFDVGDILVADTKKQKEDLWRLRRSVGHAVKSNSVYKEEDTVVPRAELPVLLRGVKEIGERYKFKSVCYGHAGDGNLHINIVKGDMSDDDWQNKLPEGIKEIFRLCVSLGGTISGEHGIGLVQRPYIGIALSNVQLRLMQGIKQLFDPKGILNPGKIF</sequence>
<dbReference type="OrthoDB" id="9767256at2"/>
<dbReference type="InterPro" id="IPR016167">
    <property type="entry name" value="FAD-bd_PCMH_sub1"/>
</dbReference>
<dbReference type="AlphaFoldDB" id="A0A1R3XS41"/>
<dbReference type="GO" id="GO:0016491">
    <property type="term" value="F:oxidoreductase activity"/>
    <property type="evidence" value="ECO:0007669"/>
    <property type="project" value="UniProtKB-KW"/>
</dbReference>
<dbReference type="Pfam" id="PF01565">
    <property type="entry name" value="FAD_binding_4"/>
    <property type="match status" value="1"/>
</dbReference>
<dbReference type="PANTHER" id="PTHR42934">
    <property type="entry name" value="GLYCOLATE OXIDASE SUBUNIT GLCD"/>
    <property type="match status" value="1"/>
</dbReference>
<dbReference type="SUPFAM" id="SSF56176">
    <property type="entry name" value="FAD-binding/transporter-associated domain-like"/>
    <property type="match status" value="1"/>
</dbReference>
<proteinExistence type="predicted"/>
<evidence type="ECO:0000256" key="2">
    <source>
        <dbReference type="ARBA" id="ARBA00022630"/>
    </source>
</evidence>
<dbReference type="STRING" id="1317125.SAMN05444128_3712"/>
<feature type="domain" description="FAD-binding PCMH-type" evidence="5">
    <location>
        <begin position="43"/>
        <end position="222"/>
    </location>
</feature>
<evidence type="ECO:0000256" key="3">
    <source>
        <dbReference type="ARBA" id="ARBA00022827"/>
    </source>
</evidence>
<dbReference type="InterPro" id="IPR016166">
    <property type="entry name" value="FAD-bd_PCMH"/>
</dbReference>
<dbReference type="InterPro" id="IPR036318">
    <property type="entry name" value="FAD-bd_PCMH-like_sf"/>
</dbReference>
<reference evidence="7" key="1">
    <citation type="submission" date="2017-01" db="EMBL/GenBank/DDBJ databases">
        <authorList>
            <person name="Varghese N."/>
            <person name="Submissions S."/>
        </authorList>
    </citation>
    <scope>NUCLEOTIDE SEQUENCE [LARGE SCALE GENOMIC DNA]</scope>
    <source>
        <strain evidence="7">LP100</strain>
    </source>
</reference>
<dbReference type="InterPro" id="IPR016164">
    <property type="entry name" value="FAD-linked_Oxase-like_C"/>
</dbReference>
<dbReference type="Gene3D" id="3.30.43.10">
    <property type="entry name" value="Uridine Diphospho-n-acetylenolpyruvylglucosamine Reductase, domain 2"/>
    <property type="match status" value="1"/>
</dbReference>
<keyword evidence="4" id="KW-0560">Oxidoreductase</keyword>
<evidence type="ECO:0000259" key="5">
    <source>
        <dbReference type="PROSITE" id="PS51387"/>
    </source>
</evidence>
<dbReference type="Pfam" id="PF02913">
    <property type="entry name" value="FAD-oxidase_C"/>
    <property type="match status" value="1"/>
</dbReference>
<dbReference type="Gene3D" id="3.30.70.2740">
    <property type="match status" value="1"/>
</dbReference>
<dbReference type="GO" id="GO:0071949">
    <property type="term" value="F:FAD binding"/>
    <property type="evidence" value="ECO:0007669"/>
    <property type="project" value="InterPro"/>
</dbReference>
<dbReference type="SUPFAM" id="SSF55103">
    <property type="entry name" value="FAD-linked oxidases, C-terminal domain"/>
    <property type="match status" value="1"/>
</dbReference>
<organism evidence="6 7">
    <name type="scientific">Pontibacter indicus</name>
    <dbReference type="NCBI Taxonomy" id="1317125"/>
    <lineage>
        <taxon>Bacteria</taxon>
        <taxon>Pseudomonadati</taxon>
        <taxon>Bacteroidota</taxon>
        <taxon>Cytophagia</taxon>
        <taxon>Cytophagales</taxon>
        <taxon>Hymenobacteraceae</taxon>
        <taxon>Pontibacter</taxon>
    </lineage>
</organism>
<keyword evidence="7" id="KW-1185">Reference proteome</keyword>
<evidence type="ECO:0000256" key="4">
    <source>
        <dbReference type="ARBA" id="ARBA00023002"/>
    </source>
</evidence>
<dbReference type="InterPro" id="IPR004113">
    <property type="entry name" value="FAD-bd_oxidored_4_C"/>
</dbReference>
<dbReference type="PROSITE" id="PS51387">
    <property type="entry name" value="FAD_PCMH"/>
    <property type="match status" value="1"/>
</dbReference>
<dbReference type="Proteomes" id="UP000187181">
    <property type="component" value="Unassembled WGS sequence"/>
</dbReference>
<evidence type="ECO:0000313" key="7">
    <source>
        <dbReference type="Proteomes" id="UP000187181"/>
    </source>
</evidence>
<keyword evidence="2" id="KW-0285">Flavoprotein</keyword>
<accession>A0A1R3XS41</accession>
<dbReference type="PANTHER" id="PTHR42934:SF2">
    <property type="entry name" value="GLYCOLATE OXIDASE SUBUNIT GLCD"/>
    <property type="match status" value="1"/>
</dbReference>
<dbReference type="InterPro" id="IPR051914">
    <property type="entry name" value="FAD-linked_OxidoTrans_Type4"/>
</dbReference>
<dbReference type="InterPro" id="IPR006094">
    <property type="entry name" value="Oxid_FAD_bind_N"/>
</dbReference>
<dbReference type="FunFam" id="1.10.45.10:FF:000001">
    <property type="entry name" value="D-lactate dehydrogenase mitochondrial"/>
    <property type="match status" value="1"/>
</dbReference>
<protein>
    <submittedName>
        <fullName evidence="6">Glycolate oxidase</fullName>
    </submittedName>
</protein>
<evidence type="ECO:0000256" key="1">
    <source>
        <dbReference type="ARBA" id="ARBA00001974"/>
    </source>
</evidence>
<dbReference type="InterPro" id="IPR016171">
    <property type="entry name" value="Vanillyl_alc_oxidase_C-sub2"/>
</dbReference>
<dbReference type="EMBL" id="FTPP01000004">
    <property type="protein sequence ID" value="SIT94680.1"/>
    <property type="molecule type" value="Genomic_DNA"/>
</dbReference>
<dbReference type="RefSeq" id="WP_076671935.1">
    <property type="nucleotide sequence ID" value="NZ_FTPP01000004.1"/>
</dbReference>
<gene>
    <name evidence="6" type="ORF">SAMN05444128_3712</name>
</gene>
<dbReference type="Gene3D" id="1.10.45.10">
    <property type="entry name" value="Vanillyl-alcohol Oxidase, Chain A, domain 4"/>
    <property type="match status" value="1"/>
</dbReference>